<dbReference type="EMBL" id="AP019308">
    <property type="protein sequence ID" value="BBH19585.1"/>
    <property type="molecule type" value="Genomic_DNA"/>
</dbReference>
<proteinExistence type="predicted"/>
<gene>
    <name evidence="1" type="ORF">Back11_09300</name>
</gene>
<dbReference type="AlphaFoldDB" id="A0A3G9IU67"/>
<dbReference type="InterPro" id="IPR008978">
    <property type="entry name" value="HSP20-like_chaperone"/>
</dbReference>
<dbReference type="OrthoDB" id="2678548at2"/>
<organism evidence="1 2">
    <name type="scientific">Paenibacillus baekrokdamisoli</name>
    <dbReference type="NCBI Taxonomy" id="1712516"/>
    <lineage>
        <taxon>Bacteria</taxon>
        <taxon>Bacillati</taxon>
        <taxon>Bacillota</taxon>
        <taxon>Bacilli</taxon>
        <taxon>Bacillales</taxon>
        <taxon>Paenibacillaceae</taxon>
        <taxon>Paenibacillus</taxon>
    </lineage>
</organism>
<reference evidence="1 2" key="1">
    <citation type="submission" date="2018-11" db="EMBL/GenBank/DDBJ databases">
        <title>Complete genome sequence of Paenibacillus baekrokdamisoli strain KCTC 33723.</title>
        <authorList>
            <person name="Kang S.W."/>
            <person name="Lee K.C."/>
            <person name="Kim K.K."/>
            <person name="Kim J.S."/>
            <person name="Kim D.S."/>
            <person name="Ko S.H."/>
            <person name="Yang S.H."/>
            <person name="Lee J.S."/>
        </authorList>
    </citation>
    <scope>NUCLEOTIDE SEQUENCE [LARGE SCALE GENOMIC DNA]</scope>
    <source>
        <strain evidence="1 2">KCTC 33723</strain>
    </source>
</reference>
<protein>
    <submittedName>
        <fullName evidence="1">Uncharacterized protein</fullName>
    </submittedName>
</protein>
<dbReference type="RefSeq" id="WP_125654028.1">
    <property type="nucleotide sequence ID" value="NZ_AP019308.1"/>
</dbReference>
<name>A0A3G9IU67_9BACL</name>
<keyword evidence="2" id="KW-1185">Reference proteome</keyword>
<evidence type="ECO:0000313" key="1">
    <source>
        <dbReference type="EMBL" id="BBH19585.1"/>
    </source>
</evidence>
<dbReference type="KEGG" id="pbk:Back11_09300"/>
<dbReference type="SUPFAM" id="SSF49764">
    <property type="entry name" value="HSP20-like chaperones"/>
    <property type="match status" value="1"/>
</dbReference>
<evidence type="ECO:0000313" key="2">
    <source>
        <dbReference type="Proteomes" id="UP000275368"/>
    </source>
</evidence>
<accession>A0A3G9IU67</accession>
<sequence length="163" mass="19115">MNGNPNQFFDLNKFIQSFTGEETFRFSDRVDDKFDDTYPEHVGEYIQDMFSKVMPKMLSNISANMSPIKQKKVKTTIFESHRSVFVRWKVPTKVDPYQIRIHANTHHVRLSNLTPYKDVRINLPAQVTTRGCRANMQNGILEIRFSKSLKPSREKEIFLSELL</sequence>
<dbReference type="Proteomes" id="UP000275368">
    <property type="component" value="Chromosome"/>
</dbReference>